<comment type="caution">
    <text evidence="2">The sequence shown here is derived from an EMBL/GenBank/DDBJ whole genome shotgun (WGS) entry which is preliminary data.</text>
</comment>
<keyword evidence="3" id="KW-1185">Reference proteome</keyword>
<proteinExistence type="predicted"/>
<dbReference type="EMBL" id="JAZGQO010000006">
    <property type="protein sequence ID" value="KAK6184297.1"/>
    <property type="molecule type" value="Genomic_DNA"/>
</dbReference>
<reference evidence="2 3" key="1">
    <citation type="submission" date="2024-01" db="EMBL/GenBank/DDBJ databases">
        <title>The genome of the rayed Mediterranean limpet Patella caerulea (Linnaeus, 1758).</title>
        <authorList>
            <person name="Anh-Thu Weber A."/>
            <person name="Halstead-Nussloch G."/>
        </authorList>
    </citation>
    <scope>NUCLEOTIDE SEQUENCE [LARGE SCALE GENOMIC DNA]</scope>
    <source>
        <strain evidence="2">AATW-2023a</strain>
        <tissue evidence="2">Whole specimen</tissue>
    </source>
</reference>
<dbReference type="Proteomes" id="UP001347796">
    <property type="component" value="Unassembled WGS sequence"/>
</dbReference>
<dbReference type="PANTHER" id="PTHR21477:SF13">
    <property type="entry name" value="KIAA0930"/>
    <property type="match status" value="1"/>
</dbReference>
<accession>A0AAN8JX71</accession>
<protein>
    <submittedName>
        <fullName evidence="2">Uncharacterized protein</fullName>
    </submittedName>
</protein>
<dbReference type="AlphaFoldDB" id="A0AAN8JX71"/>
<evidence type="ECO:0000313" key="3">
    <source>
        <dbReference type="Proteomes" id="UP001347796"/>
    </source>
</evidence>
<evidence type="ECO:0000313" key="2">
    <source>
        <dbReference type="EMBL" id="KAK6184297.1"/>
    </source>
</evidence>
<name>A0AAN8JX71_PATCE</name>
<sequence>MAEEEESKNENKSLLQRMLAAIKEERNRHRQKIEIIDDGGFEFVAVDRFWTDLFEEYFLESEGREEDKRDDMLFYVRKTQQEKNKPSTLQPVIEVYRWVSKNKPSLDDGNIDWEETVYLNIILHQFEYTVTCAICTRTSDKDLQTLRKFSQRVYPSPSKREMSGKGTEEKITYPNIFFTVDNFEEAFQDIIIRDSESVVVELLARDKDGDFENVIFLGSVKYDALKKVYDGKLSLSSKMAQRMTMGWLQNNNKRVEFLRMRGPLGKGHAEMAVSRVKGSGPETPDIENFPSEDFDDSDSNQYTHRRMSDPSSGIGSFVRGGFRSLSMKKSRSETESVEVTNGVNCQEVEAGTIQDELVEDADQYNGFWGKSFGQAWHWFKEKRRASSVALNAYLTFITLPWHRIVADILESGQKPVLTH</sequence>
<evidence type="ECO:0000256" key="1">
    <source>
        <dbReference type="SAM" id="MobiDB-lite"/>
    </source>
</evidence>
<organism evidence="2 3">
    <name type="scientific">Patella caerulea</name>
    <name type="common">Rayed Mediterranean limpet</name>
    <dbReference type="NCBI Taxonomy" id="87958"/>
    <lineage>
        <taxon>Eukaryota</taxon>
        <taxon>Metazoa</taxon>
        <taxon>Spiralia</taxon>
        <taxon>Lophotrochozoa</taxon>
        <taxon>Mollusca</taxon>
        <taxon>Gastropoda</taxon>
        <taxon>Patellogastropoda</taxon>
        <taxon>Patelloidea</taxon>
        <taxon>Patellidae</taxon>
        <taxon>Patella</taxon>
    </lineage>
</organism>
<feature type="region of interest" description="Disordered" evidence="1">
    <location>
        <begin position="275"/>
        <end position="311"/>
    </location>
</feature>
<dbReference type="InterPro" id="IPR019141">
    <property type="entry name" value="DUF2045"/>
</dbReference>
<dbReference type="PANTHER" id="PTHR21477">
    <property type="entry name" value="ZGC:172139"/>
    <property type="match status" value="1"/>
</dbReference>
<dbReference type="Pfam" id="PF09741">
    <property type="entry name" value="DUF2045"/>
    <property type="match status" value="1"/>
</dbReference>
<gene>
    <name evidence="2" type="ORF">SNE40_006796</name>
</gene>